<name>A0AA96R6L3_9CAUD</name>
<reference evidence="1" key="1">
    <citation type="submission" date="2023-08" db="EMBL/GenBank/DDBJ databases">
        <authorList>
            <person name="Nazir A."/>
        </authorList>
    </citation>
    <scope>NUCLEOTIDE SEQUENCE</scope>
</reference>
<proteinExistence type="predicted"/>
<sequence length="492" mass="53751">MASGFIDGIFQRDTLADIILSIENDVRVTYNNPKFSIEDNENIGQLLKMIAGRENNIWQTIEQVYNSWNRNGAEGLFLDEIFALSGVFREKATSGSGDAVVETNSSAIDSTSVSIGTIFSGENGGQYAATSTQFVSSRVTAYRLLGNNISLATYNLSIEDLSSGQIFSQSFTLSSSTPTARLNFLNNLKTFLESVNPSETNIQLDTDNLVLYWGFDEAYELKGLEKTVKLLSTPSLGNRYSLIECVNTQTGFNPLGVGGIASISIPPLGYVSVTNLDEFSSGTDVETDAAFVERARSEVDRPRSATRSAIIAGLLANVSGIEKIKFNKTVDGGIVTVTPIIIGGEIADITQELYRTQPINNVYSGDIQYTVDTEDEDQETISFSRGVQQQLSVRVRYKTTNNTELSTSEKSIATSNLLDVSESWQLGDKIFNFSLMSAVSSAVSYGRFNQLIVEVKKLEEPDSAYSNTDYQAGSTELPDLISNNTTFVQEIN</sequence>
<accession>A0AA96R6L3</accession>
<evidence type="ECO:0008006" key="2">
    <source>
        <dbReference type="Google" id="ProtNLM"/>
    </source>
</evidence>
<dbReference type="EMBL" id="OR481006">
    <property type="protein sequence ID" value="WNO47457.1"/>
    <property type="molecule type" value="Genomic_DNA"/>
</dbReference>
<protein>
    <recommendedName>
        <fullName evidence="2">Baseplate component</fullName>
    </recommendedName>
</protein>
<evidence type="ECO:0000313" key="1">
    <source>
        <dbReference type="EMBL" id="WNO47457.1"/>
    </source>
</evidence>
<organism evidence="1">
    <name type="scientific">Staphylococcus phage vB_VibM_10AMN12</name>
    <dbReference type="NCBI Taxonomy" id="3076785"/>
    <lineage>
        <taxon>Viruses</taxon>
        <taxon>Duplodnaviria</taxon>
        <taxon>Heunggongvirae</taxon>
        <taxon>Uroviricota</taxon>
        <taxon>Caudoviricetes</taxon>
    </lineage>
</organism>